<comment type="caution">
    <text evidence="1">The sequence shown here is derived from an EMBL/GenBank/DDBJ whole genome shotgun (WGS) entry which is preliminary data.</text>
</comment>
<dbReference type="EMBL" id="JAGGMR010000001">
    <property type="protein sequence ID" value="MBP2190183.1"/>
    <property type="molecule type" value="Genomic_DNA"/>
</dbReference>
<dbReference type="Proteomes" id="UP001519325">
    <property type="component" value="Unassembled WGS sequence"/>
</dbReference>
<accession>A0ABS4QF36</accession>
<evidence type="ECO:0000313" key="1">
    <source>
        <dbReference type="EMBL" id="MBP2190183.1"/>
    </source>
</evidence>
<organism evidence="1 2">
    <name type="scientific">Nocardia goodfellowii</name>
    <dbReference type="NCBI Taxonomy" id="882446"/>
    <lineage>
        <taxon>Bacteria</taxon>
        <taxon>Bacillati</taxon>
        <taxon>Actinomycetota</taxon>
        <taxon>Actinomycetes</taxon>
        <taxon>Mycobacteriales</taxon>
        <taxon>Nocardiaceae</taxon>
        <taxon>Nocardia</taxon>
    </lineage>
</organism>
<protein>
    <submittedName>
        <fullName evidence="1">Uncharacterized protein</fullName>
    </submittedName>
</protein>
<gene>
    <name evidence="1" type="ORF">BJ987_003084</name>
</gene>
<keyword evidence="2" id="KW-1185">Reference proteome</keyword>
<proteinExistence type="predicted"/>
<reference evidence="1 2" key="1">
    <citation type="submission" date="2021-03" db="EMBL/GenBank/DDBJ databases">
        <title>Sequencing the genomes of 1000 actinobacteria strains.</title>
        <authorList>
            <person name="Klenk H.-P."/>
        </authorList>
    </citation>
    <scope>NUCLEOTIDE SEQUENCE [LARGE SCALE GENOMIC DNA]</scope>
    <source>
        <strain evidence="1 2">DSM 45516</strain>
    </source>
</reference>
<evidence type="ECO:0000313" key="2">
    <source>
        <dbReference type="Proteomes" id="UP001519325"/>
    </source>
</evidence>
<dbReference type="RefSeq" id="WP_209889955.1">
    <property type="nucleotide sequence ID" value="NZ_JAGGMR010000001.1"/>
</dbReference>
<sequence>MSKRKWAGFTAAIFAFGVSVGFSVGLLYQQHHLTLLTSEEKEFLFALDSTSDNLARLTWRDRGNTIELGKRTAEEFRKQKQETSTNSTEINGRIVARGVAFHYNLTDDDALSFVFAAVNSFAPELL</sequence>
<name>A0ABS4QF36_9NOCA</name>